<evidence type="ECO:0000313" key="2">
    <source>
        <dbReference type="Proteomes" id="UP001194469"/>
    </source>
</evidence>
<dbReference type="Proteomes" id="UP001194469">
    <property type="component" value="Unassembled WGS sequence"/>
</dbReference>
<sequence>MIITVKCYATLQRFQPGGGEEFSLPGGGTVHDVVLALGIAPEEVAVIFVNGLHAPMDKALAEGDRLGLFPAVGGG</sequence>
<dbReference type="InterPro" id="IPR016155">
    <property type="entry name" value="Mopterin_synth/thiamin_S_b"/>
</dbReference>
<dbReference type="RefSeq" id="WP_196608376.1">
    <property type="nucleotide sequence ID" value="NZ_VRYY01000083.1"/>
</dbReference>
<proteinExistence type="predicted"/>
<dbReference type="Pfam" id="PF02597">
    <property type="entry name" value="ThiS"/>
    <property type="match status" value="1"/>
</dbReference>
<protein>
    <submittedName>
        <fullName evidence="1">MoaD/ThiS family protein</fullName>
    </submittedName>
</protein>
<dbReference type="EMBL" id="VRYY01000083">
    <property type="protein sequence ID" value="MBG3876191.1"/>
    <property type="molecule type" value="Genomic_DNA"/>
</dbReference>
<accession>A0ABS0J196</accession>
<dbReference type="InterPro" id="IPR003749">
    <property type="entry name" value="ThiS/MoaD-like"/>
</dbReference>
<gene>
    <name evidence="1" type="ORF">FVW20_03890</name>
</gene>
<dbReference type="SUPFAM" id="SSF54285">
    <property type="entry name" value="MoaD/ThiS"/>
    <property type="match status" value="1"/>
</dbReference>
<dbReference type="Gene3D" id="3.10.20.30">
    <property type="match status" value="1"/>
</dbReference>
<keyword evidence="2" id="KW-1185">Reference proteome</keyword>
<organism evidence="1 2">
    <name type="scientific">Nitratidesulfovibrio oxamicus</name>
    <dbReference type="NCBI Taxonomy" id="32016"/>
    <lineage>
        <taxon>Bacteria</taxon>
        <taxon>Pseudomonadati</taxon>
        <taxon>Thermodesulfobacteriota</taxon>
        <taxon>Desulfovibrionia</taxon>
        <taxon>Desulfovibrionales</taxon>
        <taxon>Desulfovibrionaceae</taxon>
        <taxon>Nitratidesulfovibrio</taxon>
    </lineage>
</organism>
<evidence type="ECO:0000313" key="1">
    <source>
        <dbReference type="EMBL" id="MBG3876191.1"/>
    </source>
</evidence>
<name>A0ABS0J196_9BACT</name>
<reference evidence="1 2" key="1">
    <citation type="submission" date="2019-08" db="EMBL/GenBank/DDBJ databases">
        <authorList>
            <person name="Luo N."/>
        </authorList>
    </citation>
    <scope>NUCLEOTIDE SEQUENCE [LARGE SCALE GENOMIC DNA]</scope>
    <source>
        <strain evidence="1 2">NCIMB 9442</strain>
    </source>
</reference>
<comment type="caution">
    <text evidence="1">The sequence shown here is derived from an EMBL/GenBank/DDBJ whole genome shotgun (WGS) entry which is preliminary data.</text>
</comment>
<dbReference type="CDD" id="cd17040">
    <property type="entry name" value="Ubl_MoaD_like"/>
    <property type="match status" value="1"/>
</dbReference>
<dbReference type="InterPro" id="IPR012675">
    <property type="entry name" value="Beta-grasp_dom_sf"/>
</dbReference>